<accession>A0A9Q9ENR2</accession>
<dbReference type="OrthoDB" id="3650750at2759"/>
<protein>
    <submittedName>
        <fullName evidence="1">Uncharacterized protein</fullName>
    </submittedName>
</protein>
<evidence type="ECO:0000313" key="2">
    <source>
        <dbReference type="Proteomes" id="UP001056384"/>
    </source>
</evidence>
<evidence type="ECO:0000313" key="1">
    <source>
        <dbReference type="EMBL" id="USW56879.1"/>
    </source>
</evidence>
<dbReference type="AlphaFoldDB" id="A0A9Q9ENR2"/>
<proteinExistence type="predicted"/>
<keyword evidence="2" id="KW-1185">Reference proteome</keyword>
<reference evidence="1" key="1">
    <citation type="submission" date="2022-06" db="EMBL/GenBank/DDBJ databases">
        <title>Complete genome sequences of two strains of the flax pathogen Septoria linicola.</title>
        <authorList>
            <person name="Lapalu N."/>
            <person name="Simon A."/>
            <person name="Demenou B."/>
            <person name="Paumier D."/>
            <person name="Guillot M.-P."/>
            <person name="Gout L."/>
            <person name="Valade R."/>
        </authorList>
    </citation>
    <scope>NUCLEOTIDE SEQUENCE</scope>
    <source>
        <strain evidence="1">SE15195</strain>
    </source>
</reference>
<sequence length="143" mass="15999">MTSVAAASPTLDDRIQDLPQELQDIILEFTLESPSATVLLTKDYKPPGPLAISRKTRAKAATSYYNNSAFLFEKTSRTYDVGVLISSIVAWVKSLSREHRSWVKEVRVSNPDRGIRNFEPEIYQATNDAHTILETDCSLQHSG</sequence>
<gene>
    <name evidence="1" type="ORF">Slin15195_G101980</name>
</gene>
<dbReference type="EMBL" id="CP099426">
    <property type="protein sequence ID" value="USW56879.1"/>
    <property type="molecule type" value="Genomic_DNA"/>
</dbReference>
<name>A0A9Q9ENR2_9PEZI</name>
<dbReference type="Proteomes" id="UP001056384">
    <property type="component" value="Chromosome 9"/>
</dbReference>
<organism evidence="1 2">
    <name type="scientific">Septoria linicola</name>
    <dbReference type="NCBI Taxonomy" id="215465"/>
    <lineage>
        <taxon>Eukaryota</taxon>
        <taxon>Fungi</taxon>
        <taxon>Dikarya</taxon>
        <taxon>Ascomycota</taxon>
        <taxon>Pezizomycotina</taxon>
        <taxon>Dothideomycetes</taxon>
        <taxon>Dothideomycetidae</taxon>
        <taxon>Mycosphaerellales</taxon>
        <taxon>Mycosphaerellaceae</taxon>
        <taxon>Septoria</taxon>
    </lineage>
</organism>